<dbReference type="EMBL" id="ASPP01009102">
    <property type="protein sequence ID" value="ETO24618.1"/>
    <property type="molecule type" value="Genomic_DNA"/>
</dbReference>
<evidence type="ECO:0000313" key="4">
    <source>
        <dbReference type="Proteomes" id="UP000023152"/>
    </source>
</evidence>
<organism evidence="3 4">
    <name type="scientific">Reticulomyxa filosa</name>
    <dbReference type="NCBI Taxonomy" id="46433"/>
    <lineage>
        <taxon>Eukaryota</taxon>
        <taxon>Sar</taxon>
        <taxon>Rhizaria</taxon>
        <taxon>Retaria</taxon>
        <taxon>Foraminifera</taxon>
        <taxon>Monothalamids</taxon>
        <taxon>Reticulomyxidae</taxon>
        <taxon>Reticulomyxa</taxon>
    </lineage>
</organism>
<dbReference type="PANTHER" id="PTHR45295:SF1">
    <property type="entry name" value="CHAPERONE PROTEIN DNAJ C76, CHLOROPLASTIC"/>
    <property type="match status" value="1"/>
</dbReference>
<evidence type="ECO:0000256" key="1">
    <source>
        <dbReference type="SAM" id="MobiDB-lite"/>
    </source>
</evidence>
<dbReference type="SMART" id="SM00271">
    <property type="entry name" value="DnaJ"/>
    <property type="match status" value="1"/>
</dbReference>
<dbReference type="OrthoDB" id="445556at2759"/>
<dbReference type="Pfam" id="PF00226">
    <property type="entry name" value="DnaJ"/>
    <property type="match status" value="1"/>
</dbReference>
<accession>X6NFD5</accession>
<name>X6NFD5_RETFI</name>
<dbReference type="AlphaFoldDB" id="X6NFD5"/>
<dbReference type="SUPFAM" id="SSF46565">
    <property type="entry name" value="Chaperone J-domain"/>
    <property type="match status" value="1"/>
</dbReference>
<dbReference type="InterPro" id="IPR036869">
    <property type="entry name" value="J_dom_sf"/>
</dbReference>
<dbReference type="CDD" id="cd06257">
    <property type="entry name" value="DnaJ"/>
    <property type="match status" value="1"/>
</dbReference>
<dbReference type="Gene3D" id="1.10.287.110">
    <property type="entry name" value="DnaJ domain"/>
    <property type="match status" value="1"/>
</dbReference>
<feature type="domain" description="J" evidence="2">
    <location>
        <begin position="21"/>
        <end position="85"/>
    </location>
</feature>
<dbReference type="PANTHER" id="PTHR45295">
    <property type="entry name" value="CHAPERONE PROTEIN DNAJ C76, CHLOROPLASTIC"/>
    <property type="match status" value="1"/>
</dbReference>
<reference evidence="3 4" key="1">
    <citation type="journal article" date="2013" name="Curr. Biol.">
        <title>The Genome of the Foraminiferan Reticulomyxa filosa.</title>
        <authorList>
            <person name="Glockner G."/>
            <person name="Hulsmann N."/>
            <person name="Schleicher M."/>
            <person name="Noegel A.A."/>
            <person name="Eichinger L."/>
            <person name="Gallinger C."/>
            <person name="Pawlowski J."/>
            <person name="Sierra R."/>
            <person name="Euteneuer U."/>
            <person name="Pillet L."/>
            <person name="Moustafa A."/>
            <person name="Platzer M."/>
            <person name="Groth M."/>
            <person name="Szafranski K."/>
            <person name="Schliwa M."/>
        </authorList>
    </citation>
    <scope>NUCLEOTIDE SEQUENCE [LARGE SCALE GENOMIC DNA]</scope>
</reference>
<evidence type="ECO:0000259" key="2">
    <source>
        <dbReference type="PROSITE" id="PS50076"/>
    </source>
</evidence>
<proteinExistence type="predicted"/>
<gene>
    <name evidence="3" type="ORF">RFI_12536</name>
</gene>
<evidence type="ECO:0000313" key="3">
    <source>
        <dbReference type="EMBL" id="ETO24618.1"/>
    </source>
</evidence>
<dbReference type="PROSITE" id="PS50076">
    <property type="entry name" value="DNAJ_2"/>
    <property type="match status" value="1"/>
</dbReference>
<dbReference type="InterPro" id="IPR001623">
    <property type="entry name" value="DnaJ_domain"/>
</dbReference>
<dbReference type="PRINTS" id="PR00625">
    <property type="entry name" value="JDOMAIN"/>
</dbReference>
<comment type="caution">
    <text evidence="3">The sequence shown here is derived from an EMBL/GenBank/DDBJ whole genome shotgun (WGS) entry which is preliminary data.</text>
</comment>
<protein>
    <submittedName>
        <fullName evidence="3">Chaperone protein DnaJ</fullName>
    </submittedName>
</protein>
<dbReference type="Proteomes" id="UP000023152">
    <property type="component" value="Unassembled WGS sequence"/>
</dbReference>
<feature type="region of interest" description="Disordered" evidence="1">
    <location>
        <begin position="177"/>
        <end position="197"/>
    </location>
</feature>
<sequence length="197" mass="22181">MTEETSQRTARLSSGGLMEADLYEILGVKPDAKPIELKRMFRTKQREAHPDRKKTTSDRNAAIDLNRAYQILSNPITRLEYDIEHGFKEKTEENLRKLYDYKRKKAQTERENMINTAIQSRERESKVTATMPDGTVLANAGLIIAKATYGIMSLPLRLGEVDHGGSTPYKRHQSVDMGIVSDHDPPPPSLTNGGANR</sequence>
<keyword evidence="4" id="KW-1185">Reference proteome</keyword>